<feature type="compositionally biased region" description="Basic and acidic residues" evidence="1">
    <location>
        <begin position="145"/>
        <end position="192"/>
    </location>
</feature>
<protein>
    <submittedName>
        <fullName evidence="2">16900_t:CDS:1</fullName>
    </submittedName>
</protein>
<proteinExistence type="predicted"/>
<comment type="caution">
    <text evidence="2">The sequence shown here is derived from an EMBL/GenBank/DDBJ whole genome shotgun (WGS) entry which is preliminary data.</text>
</comment>
<dbReference type="AlphaFoldDB" id="A0A9N9CQB8"/>
<evidence type="ECO:0000313" key="2">
    <source>
        <dbReference type="EMBL" id="CAG8611290.1"/>
    </source>
</evidence>
<name>A0A9N9CQB8_9GLOM</name>
<organism evidence="2 3">
    <name type="scientific">Racocetra fulgida</name>
    <dbReference type="NCBI Taxonomy" id="60492"/>
    <lineage>
        <taxon>Eukaryota</taxon>
        <taxon>Fungi</taxon>
        <taxon>Fungi incertae sedis</taxon>
        <taxon>Mucoromycota</taxon>
        <taxon>Glomeromycotina</taxon>
        <taxon>Glomeromycetes</taxon>
        <taxon>Diversisporales</taxon>
        <taxon>Gigasporaceae</taxon>
        <taxon>Racocetra</taxon>
    </lineage>
</organism>
<sequence>MDDYEIEENGCKKPIYTKPLSEIRIDYIINNDHRWLPATPNSPISLILRPDMGAVAISIGDREDGQLFPLIDNPFNDIFDDAMKLVFNLTKGVTTALGQDFVDCLRDQMHKERLREKLQSHNQQMDLKLKKMFALSLKKQATSTEYDKKQTTSTEYDKKQATSTEYDKKQATSTEYDEKQATSTEYDKKQVFNEKPANNVNNISNNR</sequence>
<gene>
    <name evidence="2" type="ORF">RFULGI_LOCUS6986</name>
</gene>
<keyword evidence="3" id="KW-1185">Reference proteome</keyword>
<feature type="region of interest" description="Disordered" evidence="1">
    <location>
        <begin position="144"/>
        <end position="207"/>
    </location>
</feature>
<dbReference type="EMBL" id="CAJVPZ010009647">
    <property type="protein sequence ID" value="CAG8611290.1"/>
    <property type="molecule type" value="Genomic_DNA"/>
</dbReference>
<dbReference type="OrthoDB" id="2394248at2759"/>
<evidence type="ECO:0000313" key="3">
    <source>
        <dbReference type="Proteomes" id="UP000789396"/>
    </source>
</evidence>
<evidence type="ECO:0000256" key="1">
    <source>
        <dbReference type="SAM" id="MobiDB-lite"/>
    </source>
</evidence>
<feature type="compositionally biased region" description="Polar residues" evidence="1">
    <location>
        <begin position="196"/>
        <end position="207"/>
    </location>
</feature>
<reference evidence="2" key="1">
    <citation type="submission" date="2021-06" db="EMBL/GenBank/DDBJ databases">
        <authorList>
            <person name="Kallberg Y."/>
            <person name="Tangrot J."/>
            <person name="Rosling A."/>
        </authorList>
    </citation>
    <scope>NUCLEOTIDE SEQUENCE</scope>
    <source>
        <strain evidence="2">IN212</strain>
    </source>
</reference>
<dbReference type="Proteomes" id="UP000789396">
    <property type="component" value="Unassembled WGS sequence"/>
</dbReference>
<accession>A0A9N9CQB8</accession>